<feature type="transmembrane region" description="Helical" evidence="13">
    <location>
        <begin position="222"/>
        <end position="246"/>
    </location>
</feature>
<keyword evidence="7 13" id="KW-0472">Membrane</keyword>
<sequence>MSVCRLSIWKGADRAAALLPSTSQRFGDDSTHVRSGKADLVLHCGCSSDTTSLVTFHLGLPGSVRSFGILVLCLNDLGEVPFSLPDSSFFLCKMETLHLTISQSLNSSSQHHKCVHPLRLHPRLEGPSWGLFRGKSSITEGALDTVHRTEMENSSVSYDYEDYSLGPDLHVDCEPGGSCASVDPLRISPLLLYAAVFLVGVPGNVLVAWVTGATARQSAPSIWFLHLALADLLCCLSLPLMAVPIIRQGDWPFGSAACRLLPSAVLLNMYASVLLLAGASIGRCLAVLRPSRARDRLWPAWAGCGVAWVLALLLTLPSVLTRRLHQEYFPERYECVVDYGGSRGVEGAVAGIRFIGGFLGPLGVVAGCHGVLLVHLRGQPKPHILHLLTLAVVGFFLCWAPYHVVGLVVAAAAPHSELLASTLQAETLVIGLALANSCLNPTLFLVVGRARLQRSLWAACRLALGEDMEEEEEDAGPRRSKSTSEVMVSEMV</sequence>
<keyword evidence="5 13" id="KW-1133">Transmembrane helix</keyword>
<feature type="transmembrane region" description="Helical" evidence="13">
    <location>
        <begin position="387"/>
        <end position="413"/>
    </location>
</feature>
<name>A0A6P5JLF4_PHACI</name>
<dbReference type="GO" id="GO:0005886">
    <property type="term" value="C:plasma membrane"/>
    <property type="evidence" value="ECO:0007669"/>
    <property type="project" value="UniProtKB-SubCell"/>
</dbReference>
<dbReference type="Pfam" id="PF00001">
    <property type="entry name" value="7tm_1"/>
    <property type="match status" value="1"/>
</dbReference>
<keyword evidence="8" id="KW-1015">Disulfide bond</keyword>
<dbReference type="InParanoid" id="A0A6P5JLF4"/>
<dbReference type="GO" id="GO:0004878">
    <property type="term" value="F:complement component C5a receptor activity"/>
    <property type="evidence" value="ECO:0007669"/>
    <property type="project" value="TreeGrafter"/>
</dbReference>
<evidence type="ECO:0000313" key="15">
    <source>
        <dbReference type="Proteomes" id="UP000515140"/>
    </source>
</evidence>
<dbReference type="GO" id="GO:0007200">
    <property type="term" value="P:phospholipase C-activating G protein-coupled receptor signaling pathway"/>
    <property type="evidence" value="ECO:0007669"/>
    <property type="project" value="TreeGrafter"/>
</dbReference>
<evidence type="ECO:0000256" key="13">
    <source>
        <dbReference type="SAM" id="Phobius"/>
    </source>
</evidence>
<feature type="transmembrane region" description="Helical" evidence="13">
    <location>
        <begin position="300"/>
        <end position="320"/>
    </location>
</feature>
<evidence type="ECO:0000256" key="6">
    <source>
        <dbReference type="ARBA" id="ARBA00023040"/>
    </source>
</evidence>
<evidence type="ECO:0000256" key="2">
    <source>
        <dbReference type="ARBA" id="ARBA00022475"/>
    </source>
</evidence>
<protein>
    <submittedName>
        <fullName evidence="16">C5a anaphylatoxin chemotactic receptor 2 isoform X1</fullName>
    </submittedName>
</protein>
<evidence type="ECO:0000259" key="14">
    <source>
        <dbReference type="PROSITE" id="PS50262"/>
    </source>
</evidence>
<feature type="transmembrane region" description="Helical" evidence="13">
    <location>
        <begin position="428"/>
        <end position="447"/>
    </location>
</feature>
<feature type="domain" description="G-protein coupled receptors family 1 profile" evidence="14">
    <location>
        <begin position="203"/>
        <end position="444"/>
    </location>
</feature>
<reference evidence="16" key="1">
    <citation type="submission" date="2025-08" db="UniProtKB">
        <authorList>
            <consortium name="RefSeq"/>
        </authorList>
    </citation>
    <scope>IDENTIFICATION</scope>
    <source>
        <tissue evidence="16">Spleen</tissue>
    </source>
</reference>
<keyword evidence="6" id="KW-0297">G-protein coupled receptor</keyword>
<dbReference type="SUPFAM" id="SSF81321">
    <property type="entry name" value="Family A G protein-coupled receptor-like"/>
    <property type="match status" value="1"/>
</dbReference>
<dbReference type="PROSITE" id="PS50262">
    <property type="entry name" value="G_PROTEIN_RECEP_F1_2"/>
    <property type="match status" value="1"/>
</dbReference>
<evidence type="ECO:0000256" key="5">
    <source>
        <dbReference type="ARBA" id="ARBA00022989"/>
    </source>
</evidence>
<dbReference type="InterPro" id="IPR000276">
    <property type="entry name" value="GPCR_Rhodpsn"/>
</dbReference>
<evidence type="ECO:0000256" key="7">
    <source>
        <dbReference type="ARBA" id="ARBA00023136"/>
    </source>
</evidence>
<evidence type="ECO:0000256" key="9">
    <source>
        <dbReference type="ARBA" id="ARBA00023170"/>
    </source>
</evidence>
<dbReference type="RefSeq" id="XP_020834168.1">
    <property type="nucleotide sequence ID" value="XM_020978509.1"/>
</dbReference>
<feature type="transmembrane region" description="Helical" evidence="13">
    <location>
        <begin position="266"/>
        <end position="288"/>
    </location>
</feature>
<keyword evidence="15" id="KW-1185">Reference proteome</keyword>
<dbReference type="Proteomes" id="UP000515140">
    <property type="component" value="Unplaced"/>
</dbReference>
<comment type="similarity">
    <text evidence="11">Belongs to the chemokine-like receptor (CMKLR) family.</text>
</comment>
<dbReference type="InterPro" id="IPR000826">
    <property type="entry name" value="Formyl_rcpt-rel"/>
</dbReference>
<dbReference type="GO" id="GO:0007204">
    <property type="term" value="P:positive regulation of cytosolic calcium ion concentration"/>
    <property type="evidence" value="ECO:0007669"/>
    <property type="project" value="TreeGrafter"/>
</dbReference>
<dbReference type="PRINTS" id="PR00237">
    <property type="entry name" value="GPCRRHODOPSN"/>
</dbReference>
<proteinExistence type="inferred from homology"/>
<dbReference type="GO" id="GO:0004930">
    <property type="term" value="F:G protein-coupled receptor activity"/>
    <property type="evidence" value="ECO:0007669"/>
    <property type="project" value="UniProtKB-KW"/>
</dbReference>
<keyword evidence="4 13" id="KW-0812">Transmembrane</keyword>
<dbReference type="InterPro" id="IPR017452">
    <property type="entry name" value="GPCR_Rhodpsn_7TM"/>
</dbReference>
<dbReference type="FunCoup" id="A0A6P5JLF4">
    <property type="interactions" value="243"/>
</dbReference>
<dbReference type="Gene3D" id="1.20.1070.10">
    <property type="entry name" value="Rhodopsin 7-helix transmembrane proteins"/>
    <property type="match status" value="1"/>
</dbReference>
<gene>
    <name evidence="16" type="primary">C5AR2</name>
</gene>
<dbReference type="CTD" id="27202"/>
<keyword evidence="3" id="KW-0597">Phosphoprotein</keyword>
<evidence type="ECO:0000256" key="8">
    <source>
        <dbReference type="ARBA" id="ARBA00023157"/>
    </source>
</evidence>
<feature type="transmembrane region" description="Helical" evidence="13">
    <location>
        <begin position="190"/>
        <end position="210"/>
    </location>
</feature>
<dbReference type="GeneID" id="110202403"/>
<evidence type="ECO:0000313" key="16">
    <source>
        <dbReference type="RefSeq" id="XP_020834168.1"/>
    </source>
</evidence>
<accession>A0A6P5JLF4</accession>
<dbReference type="GO" id="GO:0006954">
    <property type="term" value="P:inflammatory response"/>
    <property type="evidence" value="ECO:0007669"/>
    <property type="project" value="TreeGrafter"/>
</dbReference>
<evidence type="ECO:0000256" key="3">
    <source>
        <dbReference type="ARBA" id="ARBA00022553"/>
    </source>
</evidence>
<keyword evidence="10" id="KW-0807">Transducer</keyword>
<dbReference type="GO" id="GO:0006935">
    <property type="term" value="P:chemotaxis"/>
    <property type="evidence" value="ECO:0007669"/>
    <property type="project" value="InterPro"/>
</dbReference>
<evidence type="ECO:0000256" key="10">
    <source>
        <dbReference type="ARBA" id="ARBA00023224"/>
    </source>
</evidence>
<comment type="subcellular location">
    <subcellularLocation>
        <location evidence="1">Cell membrane</location>
        <topology evidence="1">Multi-pass membrane protein</topology>
    </subcellularLocation>
</comment>
<evidence type="ECO:0000256" key="4">
    <source>
        <dbReference type="ARBA" id="ARBA00022692"/>
    </source>
</evidence>
<feature type="region of interest" description="Disordered" evidence="12">
    <location>
        <begin position="470"/>
        <end position="492"/>
    </location>
</feature>
<dbReference type="KEGG" id="pcw:110202403"/>
<keyword evidence="9 16" id="KW-0675">Receptor</keyword>
<evidence type="ECO:0000256" key="1">
    <source>
        <dbReference type="ARBA" id="ARBA00004651"/>
    </source>
</evidence>
<evidence type="ECO:0000256" key="11">
    <source>
        <dbReference type="ARBA" id="ARBA00025736"/>
    </source>
</evidence>
<dbReference type="PANTHER" id="PTHR24225:SF1">
    <property type="entry name" value="C5A ANAPHYLATOXIN CHEMOTACTIC RECEPTOR 2"/>
    <property type="match status" value="1"/>
</dbReference>
<dbReference type="PRINTS" id="PR00426">
    <property type="entry name" value="C5ANPHYLTXNR"/>
</dbReference>
<dbReference type="AlphaFoldDB" id="A0A6P5JLF4"/>
<feature type="transmembrane region" description="Helical" evidence="13">
    <location>
        <begin position="354"/>
        <end position="375"/>
    </location>
</feature>
<dbReference type="InterPro" id="IPR002234">
    <property type="entry name" value="Anphylx_rcpt_C3a/C5a1-2"/>
</dbReference>
<dbReference type="PANTHER" id="PTHR24225">
    <property type="entry name" value="CHEMOTACTIC RECEPTOR"/>
    <property type="match status" value="1"/>
</dbReference>
<evidence type="ECO:0000256" key="12">
    <source>
        <dbReference type="SAM" id="MobiDB-lite"/>
    </source>
</evidence>
<keyword evidence="2" id="KW-1003">Cell membrane</keyword>
<organism evidence="15 16">
    <name type="scientific">Phascolarctos cinereus</name>
    <name type="common">Koala</name>
    <dbReference type="NCBI Taxonomy" id="38626"/>
    <lineage>
        <taxon>Eukaryota</taxon>
        <taxon>Metazoa</taxon>
        <taxon>Chordata</taxon>
        <taxon>Craniata</taxon>
        <taxon>Vertebrata</taxon>
        <taxon>Euteleostomi</taxon>
        <taxon>Mammalia</taxon>
        <taxon>Metatheria</taxon>
        <taxon>Diprotodontia</taxon>
        <taxon>Phascolarctidae</taxon>
        <taxon>Phascolarctos</taxon>
    </lineage>
</organism>